<sequence>MKGRGQFGAPGAAMAPLTLSTSSFFNASTTAERHLFRFGVHAPRCFTSDRWASTAAPTTTTAAALRPFPTLTSATALRATSSIATTPLTPGASPRALAFLLVVTSRRCSFDLDNLTDKLCVEGAREHDLAPLPELDTVAGRFGRLDLDEGRVIHRARSRHS</sequence>
<organism evidence="1">
    <name type="scientific">marine metagenome</name>
    <dbReference type="NCBI Taxonomy" id="408172"/>
    <lineage>
        <taxon>unclassified sequences</taxon>
        <taxon>metagenomes</taxon>
        <taxon>ecological metagenomes</taxon>
    </lineage>
</organism>
<evidence type="ECO:0000313" key="1">
    <source>
        <dbReference type="EMBL" id="SVE30443.1"/>
    </source>
</evidence>
<name>A0A383CEF7_9ZZZZ</name>
<reference evidence="1" key="1">
    <citation type="submission" date="2018-05" db="EMBL/GenBank/DDBJ databases">
        <authorList>
            <person name="Lanie J.A."/>
            <person name="Ng W.-L."/>
            <person name="Kazmierczak K.M."/>
            <person name="Andrzejewski T.M."/>
            <person name="Davidsen T.M."/>
            <person name="Wayne K.J."/>
            <person name="Tettelin H."/>
            <person name="Glass J.I."/>
            <person name="Rusch D."/>
            <person name="Podicherti R."/>
            <person name="Tsui H.-C.T."/>
            <person name="Winkler M.E."/>
        </authorList>
    </citation>
    <scope>NUCLEOTIDE SEQUENCE</scope>
</reference>
<protein>
    <submittedName>
        <fullName evidence="1">Uncharacterized protein</fullName>
    </submittedName>
</protein>
<dbReference type="EMBL" id="UINC01208071">
    <property type="protein sequence ID" value="SVE30443.1"/>
    <property type="molecule type" value="Genomic_DNA"/>
</dbReference>
<proteinExistence type="predicted"/>
<accession>A0A383CEF7</accession>
<dbReference type="AlphaFoldDB" id="A0A383CEF7"/>
<gene>
    <name evidence="1" type="ORF">METZ01_LOCUS483297</name>
</gene>